<keyword evidence="7" id="KW-1185">Reference proteome</keyword>
<name>A0A7W9ZGY3_NOVIT</name>
<feature type="transmembrane region" description="Helical" evidence="4">
    <location>
        <begin position="152"/>
        <end position="171"/>
    </location>
</feature>
<evidence type="ECO:0000256" key="3">
    <source>
        <dbReference type="SAM" id="MobiDB-lite"/>
    </source>
</evidence>
<dbReference type="Proteomes" id="UP000544872">
    <property type="component" value="Unassembled WGS sequence"/>
</dbReference>
<feature type="domain" description="GGDEF" evidence="5">
    <location>
        <begin position="253"/>
        <end position="386"/>
    </location>
</feature>
<dbReference type="PANTHER" id="PTHR45138:SF9">
    <property type="entry name" value="DIGUANYLATE CYCLASE DGCM-RELATED"/>
    <property type="match status" value="1"/>
</dbReference>
<evidence type="ECO:0000256" key="2">
    <source>
        <dbReference type="ARBA" id="ARBA00034247"/>
    </source>
</evidence>
<dbReference type="InterPro" id="IPR050469">
    <property type="entry name" value="Diguanylate_Cyclase"/>
</dbReference>
<dbReference type="FunFam" id="3.30.70.270:FF:000001">
    <property type="entry name" value="Diguanylate cyclase domain protein"/>
    <property type="match status" value="1"/>
</dbReference>
<accession>A0A7W9ZGY3</accession>
<dbReference type="SUPFAM" id="SSF55073">
    <property type="entry name" value="Nucleotide cyclase"/>
    <property type="match status" value="1"/>
</dbReference>
<sequence length="405" mass="44556">MMLHVPTLAIVAGCISIGFALCLPLSWRLAKAVPGLRCLTLGMAIAGLSLFLLPVYDLPLPRFMLLVASILMILSGVLSWYGLRVMLLPGRPPVLPLILLMIIHPLLILYFSVLSPLVAGRLVVNSLVLAGLALAIVVVLVRSRESSPAVQWVMAGVQTVHAVLLLGRMGLMLLEDTLQPYPVPYVLIDRILFLEVVLLLFITALCTVILVAERLQKELTYQARTDPLTGTLNRRGYQELAERELLKASRSGRPFAVLVADIDHFKRLNDTYGHAAGDMVLQYFCALLNRVLRQTDILARLGGEEFVIMLPETPPLEAMDVAERLRRTVQDTPMTFQEFMIPITVSIGVAHFPDASDSLDGLQAFADSALYRAKKSGRNSVSDQPLASEPHSTPLPRDDQPAVFL</sequence>
<feature type="transmembrane region" description="Helical" evidence="4">
    <location>
        <begin position="6"/>
        <end position="26"/>
    </location>
</feature>
<keyword evidence="4" id="KW-0812">Transmembrane</keyword>
<dbReference type="InterPro" id="IPR043128">
    <property type="entry name" value="Rev_trsase/Diguanyl_cyclase"/>
</dbReference>
<dbReference type="EMBL" id="JACIIX010000006">
    <property type="protein sequence ID" value="MBB6210432.1"/>
    <property type="molecule type" value="Genomic_DNA"/>
</dbReference>
<feature type="transmembrane region" description="Helical" evidence="4">
    <location>
        <begin position="94"/>
        <end position="113"/>
    </location>
</feature>
<dbReference type="NCBIfam" id="TIGR00254">
    <property type="entry name" value="GGDEF"/>
    <property type="match status" value="1"/>
</dbReference>
<protein>
    <recommendedName>
        <fullName evidence="1">diguanylate cyclase</fullName>
        <ecNumber evidence="1">2.7.7.65</ecNumber>
    </recommendedName>
</protein>
<keyword evidence="4" id="KW-0472">Membrane</keyword>
<dbReference type="InterPro" id="IPR029787">
    <property type="entry name" value="Nucleotide_cyclase"/>
</dbReference>
<organism evidence="6 7">
    <name type="scientific">Novispirillum itersonii</name>
    <name type="common">Aquaspirillum itersonii</name>
    <dbReference type="NCBI Taxonomy" id="189"/>
    <lineage>
        <taxon>Bacteria</taxon>
        <taxon>Pseudomonadati</taxon>
        <taxon>Pseudomonadota</taxon>
        <taxon>Alphaproteobacteria</taxon>
        <taxon>Rhodospirillales</taxon>
        <taxon>Novispirillaceae</taxon>
        <taxon>Novispirillum</taxon>
    </lineage>
</organism>
<reference evidence="6 7" key="1">
    <citation type="submission" date="2020-08" db="EMBL/GenBank/DDBJ databases">
        <title>Genomic Encyclopedia of Type Strains, Phase IV (KMG-IV): sequencing the most valuable type-strain genomes for metagenomic binning, comparative biology and taxonomic classification.</title>
        <authorList>
            <person name="Goeker M."/>
        </authorList>
    </citation>
    <scope>NUCLEOTIDE SEQUENCE [LARGE SCALE GENOMIC DNA]</scope>
    <source>
        <strain evidence="6 7">DSM 11590</strain>
    </source>
</reference>
<dbReference type="PANTHER" id="PTHR45138">
    <property type="entry name" value="REGULATORY COMPONENTS OF SENSORY TRANSDUCTION SYSTEM"/>
    <property type="match status" value="1"/>
</dbReference>
<dbReference type="Gene3D" id="3.30.70.270">
    <property type="match status" value="1"/>
</dbReference>
<feature type="transmembrane region" description="Helical" evidence="4">
    <location>
        <begin position="62"/>
        <end position="82"/>
    </location>
</feature>
<dbReference type="RefSeq" id="WP_184263273.1">
    <property type="nucleotide sequence ID" value="NZ_JACIIX010000006.1"/>
</dbReference>
<keyword evidence="4" id="KW-1133">Transmembrane helix</keyword>
<feature type="transmembrane region" description="Helical" evidence="4">
    <location>
        <begin position="38"/>
        <end position="56"/>
    </location>
</feature>
<comment type="catalytic activity">
    <reaction evidence="2">
        <text>2 GTP = 3',3'-c-di-GMP + 2 diphosphate</text>
        <dbReference type="Rhea" id="RHEA:24898"/>
        <dbReference type="ChEBI" id="CHEBI:33019"/>
        <dbReference type="ChEBI" id="CHEBI:37565"/>
        <dbReference type="ChEBI" id="CHEBI:58805"/>
        <dbReference type="EC" id="2.7.7.65"/>
    </reaction>
</comment>
<evidence type="ECO:0000313" key="7">
    <source>
        <dbReference type="Proteomes" id="UP000544872"/>
    </source>
</evidence>
<evidence type="ECO:0000259" key="5">
    <source>
        <dbReference type="PROSITE" id="PS50887"/>
    </source>
</evidence>
<feature type="transmembrane region" description="Helical" evidence="4">
    <location>
        <begin position="191"/>
        <end position="212"/>
    </location>
</feature>
<comment type="caution">
    <text evidence="6">The sequence shown here is derived from an EMBL/GenBank/DDBJ whole genome shotgun (WGS) entry which is preliminary data.</text>
</comment>
<dbReference type="Pfam" id="PF00990">
    <property type="entry name" value="GGDEF"/>
    <property type="match status" value="1"/>
</dbReference>
<dbReference type="PROSITE" id="PS50887">
    <property type="entry name" value="GGDEF"/>
    <property type="match status" value="1"/>
</dbReference>
<dbReference type="CDD" id="cd01949">
    <property type="entry name" value="GGDEF"/>
    <property type="match status" value="1"/>
</dbReference>
<evidence type="ECO:0000313" key="6">
    <source>
        <dbReference type="EMBL" id="MBB6210432.1"/>
    </source>
</evidence>
<evidence type="ECO:0000256" key="1">
    <source>
        <dbReference type="ARBA" id="ARBA00012528"/>
    </source>
</evidence>
<proteinExistence type="predicted"/>
<dbReference type="GO" id="GO:0052621">
    <property type="term" value="F:diguanylate cyclase activity"/>
    <property type="evidence" value="ECO:0007669"/>
    <property type="project" value="UniProtKB-EC"/>
</dbReference>
<dbReference type="EC" id="2.7.7.65" evidence="1"/>
<feature type="compositionally biased region" description="Basic and acidic residues" evidence="3">
    <location>
        <begin position="396"/>
        <end position="405"/>
    </location>
</feature>
<dbReference type="SMART" id="SM00267">
    <property type="entry name" value="GGDEF"/>
    <property type="match status" value="1"/>
</dbReference>
<feature type="transmembrane region" description="Helical" evidence="4">
    <location>
        <begin position="119"/>
        <end position="140"/>
    </location>
</feature>
<dbReference type="AlphaFoldDB" id="A0A7W9ZGY3"/>
<evidence type="ECO:0000256" key="4">
    <source>
        <dbReference type="SAM" id="Phobius"/>
    </source>
</evidence>
<dbReference type="InterPro" id="IPR000160">
    <property type="entry name" value="GGDEF_dom"/>
</dbReference>
<gene>
    <name evidence="6" type="ORF">FHS48_001848</name>
</gene>
<feature type="region of interest" description="Disordered" evidence="3">
    <location>
        <begin position="376"/>
        <end position="405"/>
    </location>
</feature>